<name>A0ABD0Y5W5_9HEMI</name>
<dbReference type="Proteomes" id="UP001558652">
    <property type="component" value="Unassembled WGS sequence"/>
</dbReference>
<keyword evidence="3 6" id="KW-0812">Transmembrane</keyword>
<evidence type="ECO:0000256" key="2">
    <source>
        <dbReference type="ARBA" id="ARBA00009773"/>
    </source>
</evidence>
<dbReference type="PANTHER" id="PTHR21716">
    <property type="entry name" value="TRANSMEMBRANE PROTEIN"/>
    <property type="match status" value="1"/>
</dbReference>
<protein>
    <recommendedName>
        <fullName evidence="9">Transmembrane protein 245</fullName>
    </recommendedName>
</protein>
<evidence type="ECO:0000256" key="4">
    <source>
        <dbReference type="ARBA" id="ARBA00022989"/>
    </source>
</evidence>
<feature type="transmembrane region" description="Helical" evidence="6">
    <location>
        <begin position="304"/>
        <end position="329"/>
    </location>
</feature>
<feature type="transmembrane region" description="Helical" evidence="6">
    <location>
        <begin position="336"/>
        <end position="357"/>
    </location>
</feature>
<evidence type="ECO:0000256" key="6">
    <source>
        <dbReference type="SAM" id="Phobius"/>
    </source>
</evidence>
<dbReference type="GO" id="GO:0016020">
    <property type="term" value="C:membrane"/>
    <property type="evidence" value="ECO:0007669"/>
    <property type="project" value="UniProtKB-SubCell"/>
</dbReference>
<feature type="transmembrane region" description="Helical" evidence="6">
    <location>
        <begin position="377"/>
        <end position="398"/>
    </location>
</feature>
<proteinExistence type="inferred from homology"/>
<evidence type="ECO:0000256" key="1">
    <source>
        <dbReference type="ARBA" id="ARBA00004141"/>
    </source>
</evidence>
<sequence length="416" mass="45647">MRMLLDKELSIVKTYCDSAASIAVILGLLLVVIFGSIFLTVQAYKESVYFVQTGGSIINSTIVHNPELHDLLPEGWQSTMDTALNNAYIYVRESLAKMDKGIEEDRREELERSALELWDRVYQAWVMPLQQPTDQNTPLVGPTVTAEAVIHSYSTLIEGLRKTPEVVSLKSLGVLLSDNMSTLSAGLDSLLAILKGNFTLLLNILSTLFSLIFGGGMSVINFTLHMVVFLTALFYLLSTSRQLYKPVEVVTHMSPKYGNKLAVAVENACQEVLTASVKLSVFYGMWTWLIHTIFQSNIVYMPSVFAAILGGMPVLGTYWVCLPALLDLWLVQDSKLLALGLLIAQFLPTMIVDSTVYNEIQGGHPYLTGLSVAGGMFWLGIEGAVVGPLMLCFLFVIVNMASSIATSPSPPQSTND</sequence>
<gene>
    <name evidence="7" type="ORF">AAG570_003132</name>
</gene>
<feature type="transmembrane region" description="Helical" evidence="6">
    <location>
        <begin position="219"/>
        <end position="237"/>
    </location>
</feature>
<comment type="caution">
    <text evidence="7">The sequence shown here is derived from an EMBL/GenBank/DDBJ whole genome shotgun (WGS) entry which is preliminary data.</text>
</comment>
<comment type="similarity">
    <text evidence="2">Belongs to the autoinducer-2 exporter (AI-2E) (TC 2.A.86) family.</text>
</comment>
<feature type="transmembrane region" description="Helical" evidence="6">
    <location>
        <begin position="280"/>
        <end position="298"/>
    </location>
</feature>
<accession>A0ABD0Y5W5</accession>
<keyword evidence="8" id="KW-1185">Reference proteome</keyword>
<comment type="subcellular location">
    <subcellularLocation>
        <location evidence="1">Membrane</location>
        <topology evidence="1">Multi-pass membrane protein</topology>
    </subcellularLocation>
</comment>
<evidence type="ECO:0000313" key="8">
    <source>
        <dbReference type="Proteomes" id="UP001558652"/>
    </source>
</evidence>
<reference evidence="7 8" key="1">
    <citation type="submission" date="2024-07" db="EMBL/GenBank/DDBJ databases">
        <title>Chromosome-level genome assembly of the water stick insect Ranatra chinensis (Heteroptera: Nepidae).</title>
        <authorList>
            <person name="Liu X."/>
        </authorList>
    </citation>
    <scope>NUCLEOTIDE SEQUENCE [LARGE SCALE GENOMIC DNA]</scope>
    <source>
        <strain evidence="7">Cailab_2021Rc</strain>
        <tissue evidence="7">Muscle</tissue>
    </source>
</reference>
<evidence type="ECO:0000313" key="7">
    <source>
        <dbReference type="EMBL" id="KAL1122806.1"/>
    </source>
</evidence>
<dbReference type="EMBL" id="JBFDAA010000013">
    <property type="protein sequence ID" value="KAL1122806.1"/>
    <property type="molecule type" value="Genomic_DNA"/>
</dbReference>
<feature type="transmembrane region" description="Helical" evidence="6">
    <location>
        <begin position="190"/>
        <end position="213"/>
    </location>
</feature>
<keyword evidence="4 6" id="KW-1133">Transmembrane helix</keyword>
<keyword evidence="5 6" id="KW-0472">Membrane</keyword>
<feature type="transmembrane region" description="Helical" evidence="6">
    <location>
        <begin position="20"/>
        <end position="41"/>
    </location>
</feature>
<organism evidence="7 8">
    <name type="scientific">Ranatra chinensis</name>
    <dbReference type="NCBI Taxonomy" id="642074"/>
    <lineage>
        <taxon>Eukaryota</taxon>
        <taxon>Metazoa</taxon>
        <taxon>Ecdysozoa</taxon>
        <taxon>Arthropoda</taxon>
        <taxon>Hexapoda</taxon>
        <taxon>Insecta</taxon>
        <taxon>Pterygota</taxon>
        <taxon>Neoptera</taxon>
        <taxon>Paraneoptera</taxon>
        <taxon>Hemiptera</taxon>
        <taxon>Heteroptera</taxon>
        <taxon>Panheteroptera</taxon>
        <taxon>Nepomorpha</taxon>
        <taxon>Nepidae</taxon>
        <taxon>Ranatrinae</taxon>
        <taxon>Ranatra</taxon>
    </lineage>
</organism>
<dbReference type="AlphaFoldDB" id="A0ABD0Y5W5"/>
<evidence type="ECO:0000256" key="3">
    <source>
        <dbReference type="ARBA" id="ARBA00022692"/>
    </source>
</evidence>
<dbReference type="PANTHER" id="PTHR21716:SF4">
    <property type="entry name" value="TRANSMEMBRANE PROTEIN 245"/>
    <property type="match status" value="1"/>
</dbReference>
<evidence type="ECO:0000256" key="5">
    <source>
        <dbReference type="ARBA" id="ARBA00023136"/>
    </source>
</evidence>
<dbReference type="InterPro" id="IPR002549">
    <property type="entry name" value="AI-2E-like"/>
</dbReference>
<evidence type="ECO:0008006" key="9">
    <source>
        <dbReference type="Google" id="ProtNLM"/>
    </source>
</evidence>